<keyword evidence="2" id="KW-1133">Transmembrane helix</keyword>
<feature type="transmembrane region" description="Helical" evidence="2">
    <location>
        <begin position="21"/>
        <end position="41"/>
    </location>
</feature>
<reference evidence="3 4" key="1">
    <citation type="submission" date="2020-01" db="EMBL/GenBank/DDBJ databases">
        <title>Novel species isolated from a subtropical stream in China.</title>
        <authorList>
            <person name="Lu H."/>
        </authorList>
    </citation>
    <scope>NUCLEOTIDE SEQUENCE [LARGE SCALE GENOMIC DNA]</scope>
    <source>
        <strain evidence="3 4">FT82W</strain>
    </source>
</reference>
<accession>A0A845GBE6</accession>
<evidence type="ECO:0000256" key="1">
    <source>
        <dbReference type="SAM" id="Coils"/>
    </source>
</evidence>
<proteinExistence type="predicted"/>
<gene>
    <name evidence="3" type="ORF">GTP91_26565</name>
</gene>
<evidence type="ECO:0000256" key="2">
    <source>
        <dbReference type="SAM" id="Phobius"/>
    </source>
</evidence>
<evidence type="ECO:0000313" key="4">
    <source>
        <dbReference type="Proteomes" id="UP000470302"/>
    </source>
</evidence>
<evidence type="ECO:0000313" key="3">
    <source>
        <dbReference type="EMBL" id="MYM90725.1"/>
    </source>
</evidence>
<dbReference type="EMBL" id="WWCW01000136">
    <property type="protein sequence ID" value="MYM90725.1"/>
    <property type="molecule type" value="Genomic_DNA"/>
</dbReference>
<keyword evidence="2" id="KW-0812">Transmembrane</keyword>
<organism evidence="3 4">
    <name type="scientific">Duganella vulcania</name>
    <dbReference type="NCBI Taxonomy" id="2692166"/>
    <lineage>
        <taxon>Bacteria</taxon>
        <taxon>Pseudomonadati</taxon>
        <taxon>Pseudomonadota</taxon>
        <taxon>Betaproteobacteria</taxon>
        <taxon>Burkholderiales</taxon>
        <taxon>Oxalobacteraceae</taxon>
        <taxon>Telluria group</taxon>
        <taxon>Duganella</taxon>
    </lineage>
</organism>
<sequence>MSQQINLFNAGFQRKKNYATAPVLAAGVGALALLLIGVSAWTKSQLAALEAEAAIVKSNLDSYEKRKSTATAAFVAPRKSEALQQELDQAGVEFHNLQRVAGILEQGEPGATRGYSAYFRAFARRGVDGLWLTGVTIQGSGDAIGLQGRALKASLLPGYLNGLASEAVLRGKTFGQLEMREPKAEPKAEGADAAPVVAPRYVEFSLQSASAGEHGKAERP</sequence>
<feature type="coiled-coil region" evidence="1">
    <location>
        <begin position="46"/>
        <end position="100"/>
    </location>
</feature>
<keyword evidence="1" id="KW-0175">Coiled coil</keyword>
<keyword evidence="2" id="KW-0472">Membrane</keyword>
<protein>
    <submittedName>
        <fullName evidence="3">MSHA biogenesis protein MshI</fullName>
    </submittedName>
</protein>
<name>A0A845GBE6_9BURK</name>
<dbReference type="RefSeq" id="WP_161099460.1">
    <property type="nucleotide sequence ID" value="NZ_WWCW01000136.1"/>
</dbReference>
<dbReference type="AlphaFoldDB" id="A0A845GBE6"/>
<comment type="caution">
    <text evidence="3">The sequence shown here is derived from an EMBL/GenBank/DDBJ whole genome shotgun (WGS) entry which is preliminary data.</text>
</comment>
<dbReference type="Proteomes" id="UP000470302">
    <property type="component" value="Unassembled WGS sequence"/>
</dbReference>